<dbReference type="Proteomes" id="UP001141327">
    <property type="component" value="Unassembled WGS sequence"/>
</dbReference>
<protein>
    <submittedName>
        <fullName evidence="2">Uncharacterized protein</fullName>
    </submittedName>
</protein>
<gene>
    <name evidence="2" type="ORF">PAPYR_4427</name>
</gene>
<feature type="compositionally biased region" description="Basic residues" evidence="1">
    <location>
        <begin position="307"/>
        <end position="318"/>
    </location>
</feature>
<proteinExistence type="predicted"/>
<feature type="region of interest" description="Disordered" evidence="1">
    <location>
        <begin position="130"/>
        <end position="154"/>
    </location>
</feature>
<evidence type="ECO:0000256" key="1">
    <source>
        <dbReference type="SAM" id="MobiDB-lite"/>
    </source>
</evidence>
<feature type="compositionally biased region" description="Pro residues" evidence="1">
    <location>
        <begin position="130"/>
        <end position="139"/>
    </location>
</feature>
<evidence type="ECO:0000313" key="3">
    <source>
        <dbReference type="Proteomes" id="UP001141327"/>
    </source>
</evidence>
<accession>A0ABQ8UKD6</accession>
<feature type="compositionally biased region" description="Low complexity" evidence="1">
    <location>
        <begin position="283"/>
        <end position="303"/>
    </location>
</feature>
<organism evidence="2 3">
    <name type="scientific">Paratrimastix pyriformis</name>
    <dbReference type="NCBI Taxonomy" id="342808"/>
    <lineage>
        <taxon>Eukaryota</taxon>
        <taxon>Metamonada</taxon>
        <taxon>Preaxostyla</taxon>
        <taxon>Paratrimastigidae</taxon>
        <taxon>Paratrimastix</taxon>
    </lineage>
</organism>
<name>A0ABQ8UKD6_9EUKA</name>
<feature type="compositionally biased region" description="Low complexity" evidence="1">
    <location>
        <begin position="230"/>
        <end position="262"/>
    </location>
</feature>
<reference evidence="2" key="1">
    <citation type="journal article" date="2022" name="bioRxiv">
        <title>Genomics of Preaxostyla Flagellates Illuminates Evolutionary Transitions and the Path Towards Mitochondrial Loss.</title>
        <authorList>
            <person name="Novak L.V.F."/>
            <person name="Treitli S.C."/>
            <person name="Pyrih J."/>
            <person name="Halakuc P."/>
            <person name="Pipaliya S.V."/>
            <person name="Vacek V."/>
            <person name="Brzon O."/>
            <person name="Soukal P."/>
            <person name="Eme L."/>
            <person name="Dacks J.B."/>
            <person name="Karnkowska A."/>
            <person name="Elias M."/>
            <person name="Hampl V."/>
        </authorList>
    </citation>
    <scope>NUCLEOTIDE SEQUENCE</scope>
    <source>
        <strain evidence="2">RCP-MX</strain>
    </source>
</reference>
<feature type="region of interest" description="Disordered" evidence="1">
    <location>
        <begin position="208"/>
        <end position="334"/>
    </location>
</feature>
<feature type="compositionally biased region" description="Low complexity" evidence="1">
    <location>
        <begin position="319"/>
        <end position="332"/>
    </location>
</feature>
<comment type="caution">
    <text evidence="2">The sequence shown here is derived from an EMBL/GenBank/DDBJ whole genome shotgun (WGS) entry which is preliminary data.</text>
</comment>
<feature type="compositionally biased region" description="Low complexity" evidence="1">
    <location>
        <begin position="140"/>
        <end position="154"/>
    </location>
</feature>
<sequence length="567" mass="60195">MGFGLDGIVAEGTAGLRKISEKEAAIAALKTLDAHKMFIALPPFARQRLPTPFAWMARRAADMEKQKASIEQLRLGPGGVIPRALVNVYRQPIRISDSELPQWFLICLCCKRLSSHPRILYPPPHPRILYPPPASPHPRIPASRPSGSHAPSSGHPECLLAASGLWFVEEHLVGSIVESRSRRIMETDSPATLASRLRPFERIARHHLGAPTSIPGAPSASSRATQRARPPFSAPTVSVSAATTPAALVPPHEWKPRGSSSEPRPRSPRPPSRPPERNPATDRSPSPASGRSGSSSSASSAPSPRRERIRIRRRRRRAALAAAQAQLPASLPSTPPAIPIPLPLPPPYGAPLAPTAPGQLLLPITMLVSLGLRQLLQQTAGQQPPPLPAAHQGPIPLMGLSVPQPPPPALAIPGLPFATVPQTLALPPASASPLGYAAPALQRADGMMVSLTPTAQSLPAPPLACAPDMPPPGAHPPPRGLAPASLALPPASPKLPTQHRPRAPLRGPISLLCGRCTASVGRVLELHQPSFGQRKVYDFSPTGCGFENRQTGRTVTVTDWIARVEIQ</sequence>
<keyword evidence="3" id="KW-1185">Reference proteome</keyword>
<dbReference type="EMBL" id="JAPMOS010000018">
    <property type="protein sequence ID" value="KAJ4459674.1"/>
    <property type="molecule type" value="Genomic_DNA"/>
</dbReference>
<evidence type="ECO:0000313" key="2">
    <source>
        <dbReference type="EMBL" id="KAJ4459674.1"/>
    </source>
</evidence>